<evidence type="ECO:0000313" key="9">
    <source>
        <dbReference type="EMBL" id="MDK7187314.1"/>
    </source>
</evidence>
<evidence type="ECO:0000256" key="4">
    <source>
        <dbReference type="ARBA" id="ARBA00022692"/>
    </source>
</evidence>
<dbReference type="Proteomes" id="UP001229251">
    <property type="component" value="Unassembled WGS sequence"/>
</dbReference>
<dbReference type="GO" id="GO:0005886">
    <property type="term" value="C:plasma membrane"/>
    <property type="evidence" value="ECO:0007669"/>
    <property type="project" value="UniProtKB-SubCell"/>
</dbReference>
<dbReference type="EMBL" id="JASOOE010000007">
    <property type="protein sequence ID" value="MDK7187314.1"/>
    <property type="molecule type" value="Genomic_DNA"/>
</dbReference>
<evidence type="ECO:0000256" key="2">
    <source>
        <dbReference type="ARBA" id="ARBA00009298"/>
    </source>
</evidence>
<sequence length="230" mass="25482">MTHTITMTDVALRLLVTILCVSFIGFDRERSGRSAGLRTHLIVAVGSCLITLVQLEMTEDIINWNMAHPDLQGLLTTDPTRIIAQVVSGIGFLGAGSIIVNKNASVTGLTTAATLWTSAILGIAAGLGYFSLVFLATVIMLFILIVLNLVMTHKTFVLDLYFDTPRSHLKDLHQVLDQYNLKMKDLIISSSSNHYHYQIKVDGDRRKINTQEISQAIWEKVDHVISVTFV</sequence>
<dbReference type="RefSeq" id="WP_016648394.1">
    <property type="nucleotide sequence ID" value="NZ_JASOOE010000007.1"/>
</dbReference>
<gene>
    <name evidence="9" type="ORF">QP433_04905</name>
</gene>
<comment type="caution">
    <text evidence="9">The sequence shown here is derived from an EMBL/GenBank/DDBJ whole genome shotgun (WGS) entry which is preliminary data.</text>
</comment>
<evidence type="ECO:0000256" key="7">
    <source>
        <dbReference type="SAM" id="Phobius"/>
    </source>
</evidence>
<evidence type="ECO:0000256" key="6">
    <source>
        <dbReference type="ARBA" id="ARBA00023136"/>
    </source>
</evidence>
<proteinExistence type="inferred from homology"/>
<keyword evidence="6 7" id="KW-0472">Membrane</keyword>
<dbReference type="InterPro" id="IPR049177">
    <property type="entry name" value="MgtC_SapB_SrpB_YhiD_N"/>
</dbReference>
<evidence type="ECO:0000256" key="3">
    <source>
        <dbReference type="ARBA" id="ARBA00022475"/>
    </source>
</evidence>
<dbReference type="AlphaFoldDB" id="A0AAJ1Q5V0"/>
<keyword evidence="5 7" id="KW-1133">Transmembrane helix</keyword>
<dbReference type="PRINTS" id="PR01837">
    <property type="entry name" value="MGTCSAPBPROT"/>
</dbReference>
<dbReference type="InterPro" id="IPR003416">
    <property type="entry name" value="MgtC/SapB/SrpB/YhiD_fam"/>
</dbReference>
<feature type="transmembrane region" description="Helical" evidence="7">
    <location>
        <begin position="37"/>
        <end position="55"/>
    </location>
</feature>
<feature type="transmembrane region" description="Helical" evidence="7">
    <location>
        <begin position="82"/>
        <end position="100"/>
    </location>
</feature>
<keyword evidence="3" id="KW-1003">Cell membrane</keyword>
<comment type="similarity">
    <text evidence="2">Belongs to the MgtC/SapB family.</text>
</comment>
<comment type="subcellular location">
    <subcellularLocation>
        <location evidence="1">Cell membrane</location>
        <topology evidence="1">Multi-pass membrane protein</topology>
    </subcellularLocation>
</comment>
<feature type="transmembrane region" description="Helical" evidence="7">
    <location>
        <begin position="132"/>
        <end position="151"/>
    </location>
</feature>
<dbReference type="Pfam" id="PF02308">
    <property type="entry name" value="MgtC"/>
    <property type="match status" value="1"/>
</dbReference>
<dbReference type="PANTHER" id="PTHR33778">
    <property type="entry name" value="PROTEIN MGTC"/>
    <property type="match status" value="1"/>
</dbReference>
<accession>A0AAJ1Q5V0</accession>
<organism evidence="9 10">
    <name type="scientific">Facklamia hominis</name>
    <dbReference type="NCBI Taxonomy" id="178214"/>
    <lineage>
        <taxon>Bacteria</taxon>
        <taxon>Bacillati</taxon>
        <taxon>Bacillota</taxon>
        <taxon>Bacilli</taxon>
        <taxon>Lactobacillales</taxon>
        <taxon>Aerococcaceae</taxon>
        <taxon>Facklamia</taxon>
    </lineage>
</organism>
<evidence type="ECO:0000259" key="8">
    <source>
        <dbReference type="Pfam" id="PF02308"/>
    </source>
</evidence>
<feature type="transmembrane region" description="Helical" evidence="7">
    <location>
        <begin position="107"/>
        <end position="126"/>
    </location>
</feature>
<reference evidence="9" key="1">
    <citation type="submission" date="2023-05" db="EMBL/GenBank/DDBJ databases">
        <title>Cataloging the Phylogenetic Diversity of Human Bladder Bacteria.</title>
        <authorList>
            <person name="Du J."/>
        </authorList>
    </citation>
    <scope>NUCLEOTIDE SEQUENCE</scope>
    <source>
        <strain evidence="9">UMB1231</strain>
    </source>
</reference>
<protein>
    <submittedName>
        <fullName evidence="9">MgtC/SapB family protein</fullName>
    </submittedName>
</protein>
<name>A0AAJ1Q5V0_9LACT</name>
<keyword evidence="4 7" id="KW-0812">Transmembrane</keyword>
<dbReference type="PANTHER" id="PTHR33778:SF1">
    <property type="entry name" value="MAGNESIUM TRANSPORTER YHID-RELATED"/>
    <property type="match status" value="1"/>
</dbReference>
<feature type="transmembrane region" description="Helical" evidence="7">
    <location>
        <begin position="6"/>
        <end position="25"/>
    </location>
</feature>
<evidence type="ECO:0000256" key="1">
    <source>
        <dbReference type="ARBA" id="ARBA00004651"/>
    </source>
</evidence>
<feature type="domain" description="MgtC/SapB/SrpB/YhiD N-terminal" evidence="8">
    <location>
        <begin position="14"/>
        <end position="149"/>
    </location>
</feature>
<evidence type="ECO:0000256" key="5">
    <source>
        <dbReference type="ARBA" id="ARBA00022989"/>
    </source>
</evidence>
<evidence type="ECO:0000313" key="10">
    <source>
        <dbReference type="Proteomes" id="UP001229251"/>
    </source>
</evidence>